<evidence type="ECO:0000256" key="1">
    <source>
        <dbReference type="SAM" id="MobiDB-lite"/>
    </source>
</evidence>
<dbReference type="EMBL" id="QWIK01000063">
    <property type="protein sequence ID" value="RMY14522.1"/>
    <property type="molecule type" value="Genomic_DNA"/>
</dbReference>
<reference evidence="4 5" key="1">
    <citation type="journal article" date="2018" name="BMC Genomics">
        <title>Genomic evidence for intraspecific hybridization in a clonal and extremely halotolerant yeast.</title>
        <authorList>
            <person name="Gostincar C."/>
            <person name="Stajich J.E."/>
            <person name="Zupancic J."/>
            <person name="Zalar P."/>
            <person name="Gunde-Cimerman N."/>
        </authorList>
    </citation>
    <scope>NUCLEOTIDE SEQUENCE [LARGE SCALE GENOMIC DNA]</scope>
    <source>
        <strain evidence="3 5">EXF-6654</strain>
        <strain evidence="2 4">EXF-6656</strain>
    </source>
</reference>
<dbReference type="Proteomes" id="UP000281245">
    <property type="component" value="Unassembled WGS sequence"/>
</dbReference>
<dbReference type="InterPro" id="IPR036770">
    <property type="entry name" value="Ankyrin_rpt-contain_sf"/>
</dbReference>
<comment type="caution">
    <text evidence="2">The sequence shown here is derived from an EMBL/GenBank/DDBJ whole genome shotgun (WGS) entry which is preliminary data.</text>
</comment>
<evidence type="ECO:0000313" key="4">
    <source>
        <dbReference type="Proteomes" id="UP000281245"/>
    </source>
</evidence>
<feature type="region of interest" description="Disordered" evidence="1">
    <location>
        <begin position="216"/>
        <end position="259"/>
    </location>
</feature>
<proteinExistence type="predicted"/>
<evidence type="ECO:0000313" key="5">
    <source>
        <dbReference type="Proteomes" id="UP000282582"/>
    </source>
</evidence>
<organism evidence="2 4">
    <name type="scientific">Hortaea werneckii</name>
    <name type="common">Black yeast</name>
    <name type="synonym">Cladosporium werneckii</name>
    <dbReference type="NCBI Taxonomy" id="91943"/>
    <lineage>
        <taxon>Eukaryota</taxon>
        <taxon>Fungi</taxon>
        <taxon>Dikarya</taxon>
        <taxon>Ascomycota</taxon>
        <taxon>Pezizomycotina</taxon>
        <taxon>Dothideomycetes</taxon>
        <taxon>Dothideomycetidae</taxon>
        <taxon>Mycosphaerellales</taxon>
        <taxon>Teratosphaeriaceae</taxon>
        <taxon>Hortaea</taxon>
    </lineage>
</organism>
<feature type="compositionally biased region" description="Acidic residues" evidence="1">
    <location>
        <begin position="241"/>
        <end position="252"/>
    </location>
</feature>
<evidence type="ECO:0000313" key="2">
    <source>
        <dbReference type="EMBL" id="RMX88843.1"/>
    </source>
</evidence>
<name>A0A3M6XDF8_HORWE</name>
<dbReference type="EMBL" id="QWIJ01000052">
    <property type="protein sequence ID" value="RMX88843.1"/>
    <property type="molecule type" value="Genomic_DNA"/>
</dbReference>
<protein>
    <submittedName>
        <fullName evidence="2">Uncharacterized protein</fullName>
    </submittedName>
</protein>
<dbReference type="Proteomes" id="UP000282582">
    <property type="component" value="Unassembled WGS sequence"/>
</dbReference>
<evidence type="ECO:0000313" key="3">
    <source>
        <dbReference type="EMBL" id="RMY14522.1"/>
    </source>
</evidence>
<gene>
    <name evidence="3" type="ORF">D0868_01407</name>
    <name evidence="2" type="ORF">D0869_01330</name>
</gene>
<sequence>MNLEQSNVYGGTALIVSVDSKESPAVTASLCKMGADIDSRNQSGQNAIFMATMKNNAAGLETLVQHLRKRSEVATTHDSENVLQASSLNADGTALYEINQSEASHSMSLPRPSSLRHWAPDNYGFNALQVAAIYGGTQVMKILAGADLRGLDPLQQDKVGGETPDDCFYRYRDIYCGAVRAPLEEEEAAWRTLMDSARRQNGLLIDCKDNESLNHSYDSSGNDKDQAVHWNDGKWGASLDEGGDESQDEETFQDAVQEL</sequence>
<dbReference type="SUPFAM" id="SSF48403">
    <property type="entry name" value="Ankyrin repeat"/>
    <property type="match status" value="1"/>
</dbReference>
<accession>A0A3M6XDF8</accession>
<dbReference type="OrthoDB" id="341259at2759"/>
<dbReference type="Gene3D" id="1.25.40.20">
    <property type="entry name" value="Ankyrin repeat-containing domain"/>
    <property type="match status" value="1"/>
</dbReference>
<dbReference type="AlphaFoldDB" id="A0A3M6XDF8"/>